<dbReference type="InterPro" id="IPR006140">
    <property type="entry name" value="D-isomer_DH_NAD-bd"/>
</dbReference>
<dbReference type="Proteomes" id="UP001596084">
    <property type="component" value="Unassembled WGS sequence"/>
</dbReference>
<evidence type="ECO:0000313" key="5">
    <source>
        <dbReference type="Proteomes" id="UP001596084"/>
    </source>
</evidence>
<evidence type="ECO:0000313" key="4">
    <source>
        <dbReference type="EMBL" id="MFC5523316.1"/>
    </source>
</evidence>
<protein>
    <submittedName>
        <fullName evidence="4">2-hydroxyacid dehydrogenase</fullName>
    </submittedName>
</protein>
<keyword evidence="2" id="KW-0520">NAD</keyword>
<organism evidence="4 5">
    <name type="scientific">Polaromonas jejuensis</name>
    <dbReference type="NCBI Taxonomy" id="457502"/>
    <lineage>
        <taxon>Bacteria</taxon>
        <taxon>Pseudomonadati</taxon>
        <taxon>Pseudomonadota</taxon>
        <taxon>Betaproteobacteria</taxon>
        <taxon>Burkholderiales</taxon>
        <taxon>Comamonadaceae</taxon>
        <taxon>Polaromonas</taxon>
    </lineage>
</organism>
<dbReference type="SUPFAM" id="SSF51735">
    <property type="entry name" value="NAD(P)-binding Rossmann-fold domains"/>
    <property type="match status" value="1"/>
</dbReference>
<reference evidence="5" key="1">
    <citation type="journal article" date="2019" name="Int. J. Syst. Evol. Microbiol.">
        <title>The Global Catalogue of Microorganisms (GCM) 10K type strain sequencing project: providing services to taxonomists for standard genome sequencing and annotation.</title>
        <authorList>
            <consortium name="The Broad Institute Genomics Platform"/>
            <consortium name="The Broad Institute Genome Sequencing Center for Infectious Disease"/>
            <person name="Wu L."/>
            <person name="Ma J."/>
        </authorList>
    </citation>
    <scope>NUCLEOTIDE SEQUENCE [LARGE SCALE GENOMIC DNA]</scope>
    <source>
        <strain evidence="5">CGMCC 4.7277</strain>
    </source>
</reference>
<dbReference type="EMBL" id="JBHSMX010000064">
    <property type="protein sequence ID" value="MFC5523316.1"/>
    <property type="molecule type" value="Genomic_DNA"/>
</dbReference>
<evidence type="ECO:0000256" key="1">
    <source>
        <dbReference type="ARBA" id="ARBA00023002"/>
    </source>
</evidence>
<dbReference type="PANTHER" id="PTHR43333:SF1">
    <property type="entry name" value="D-ISOMER SPECIFIC 2-HYDROXYACID DEHYDROGENASE NAD-BINDING DOMAIN-CONTAINING PROTEIN"/>
    <property type="match status" value="1"/>
</dbReference>
<dbReference type="Gene3D" id="3.40.50.720">
    <property type="entry name" value="NAD(P)-binding Rossmann-like Domain"/>
    <property type="match status" value="2"/>
</dbReference>
<feature type="domain" description="D-isomer specific 2-hydroxyacid dehydrogenase NAD-binding" evidence="3">
    <location>
        <begin position="102"/>
        <end position="273"/>
    </location>
</feature>
<dbReference type="Pfam" id="PF02826">
    <property type="entry name" value="2-Hacid_dh_C"/>
    <property type="match status" value="1"/>
</dbReference>
<keyword evidence="1" id="KW-0560">Oxidoreductase</keyword>
<dbReference type="RefSeq" id="WP_068833960.1">
    <property type="nucleotide sequence ID" value="NZ_JBHSMX010000064.1"/>
</dbReference>
<dbReference type="CDD" id="cd12164">
    <property type="entry name" value="GDH_like_2"/>
    <property type="match status" value="1"/>
</dbReference>
<name>A0ABW0QFE4_9BURK</name>
<evidence type="ECO:0000256" key="2">
    <source>
        <dbReference type="ARBA" id="ARBA00023027"/>
    </source>
</evidence>
<dbReference type="InterPro" id="IPR036291">
    <property type="entry name" value="NAD(P)-bd_dom_sf"/>
</dbReference>
<keyword evidence="5" id="KW-1185">Reference proteome</keyword>
<gene>
    <name evidence="4" type="ORF">ACFPP7_20720</name>
</gene>
<comment type="caution">
    <text evidence="4">The sequence shown here is derived from an EMBL/GenBank/DDBJ whole genome shotgun (WGS) entry which is preliminary data.</text>
</comment>
<sequence length="308" mass="34252">MTFLYKADPARGAVWRQLFTQKAPQREFRIWPDIGDPEKVRFLAAWEPPQDIKKTFPNLEVLFSIAAGVDQFDLSLLPPELPVVRMVEPGLVNGMVEYACFAVLGLHRNMPLYQRQQRAARWQALPVMPAAQRRVGVLGLGSLGQAVLAQLRTFGFDCAGWSRSQRHVEGVQCFAGQDSLPDFLARTDILICLLPLTPETRGMLNHRFFAGLPQGAALVHVGRGQHLVTDDLLGALASGQLSEAVIDVCDPEPPPASHPFWQHPNIWLTPHIGSMTQPESAVDVMLDNLRRYEAGETMTGLVDRTRGY</sequence>
<evidence type="ECO:0000259" key="3">
    <source>
        <dbReference type="Pfam" id="PF02826"/>
    </source>
</evidence>
<proteinExistence type="predicted"/>
<dbReference type="PANTHER" id="PTHR43333">
    <property type="entry name" value="2-HACID_DH_C DOMAIN-CONTAINING PROTEIN"/>
    <property type="match status" value="1"/>
</dbReference>
<accession>A0ABW0QFE4</accession>